<evidence type="ECO:0000313" key="2">
    <source>
        <dbReference type="Proteomes" id="UP000479000"/>
    </source>
</evidence>
<dbReference type="Proteomes" id="UP000479000">
    <property type="component" value="Unassembled WGS sequence"/>
</dbReference>
<proteinExistence type="predicted"/>
<dbReference type="AlphaFoldDB" id="A0A6H5GNV4"/>
<protein>
    <submittedName>
        <fullName evidence="1">Uncharacterized protein</fullName>
    </submittedName>
</protein>
<dbReference type="OrthoDB" id="195817at2759"/>
<accession>A0A6H5GNV4</accession>
<gene>
    <name evidence="1" type="ORF">NTEN_LOCUS11224</name>
</gene>
<reference evidence="1 2" key="1">
    <citation type="submission" date="2020-02" db="EMBL/GenBank/DDBJ databases">
        <authorList>
            <person name="Ferguson B K."/>
        </authorList>
    </citation>
    <scope>NUCLEOTIDE SEQUENCE [LARGE SCALE GENOMIC DNA]</scope>
</reference>
<organism evidence="1 2">
    <name type="scientific">Nesidiocoris tenuis</name>
    <dbReference type="NCBI Taxonomy" id="355587"/>
    <lineage>
        <taxon>Eukaryota</taxon>
        <taxon>Metazoa</taxon>
        <taxon>Ecdysozoa</taxon>
        <taxon>Arthropoda</taxon>
        <taxon>Hexapoda</taxon>
        <taxon>Insecta</taxon>
        <taxon>Pterygota</taxon>
        <taxon>Neoptera</taxon>
        <taxon>Paraneoptera</taxon>
        <taxon>Hemiptera</taxon>
        <taxon>Heteroptera</taxon>
        <taxon>Panheteroptera</taxon>
        <taxon>Cimicomorpha</taxon>
        <taxon>Miridae</taxon>
        <taxon>Dicyphina</taxon>
        <taxon>Nesidiocoris</taxon>
    </lineage>
</organism>
<evidence type="ECO:0000313" key="1">
    <source>
        <dbReference type="EMBL" id="CAB0005747.1"/>
    </source>
</evidence>
<sequence length="117" mass="13156">MDPEAFLDIANQVTKMKMFPYFDIAHSVLCALHVREDLGAGESFERSTSTPTAGGEFERSALTIISPPEGISSFEGFLLPYQRSRWKFAIVLKSGHPQRQWALLGRKYDQCFSVLPS</sequence>
<keyword evidence="2" id="KW-1185">Reference proteome</keyword>
<dbReference type="EMBL" id="CADCXU010016597">
    <property type="protein sequence ID" value="CAB0005747.1"/>
    <property type="molecule type" value="Genomic_DNA"/>
</dbReference>
<name>A0A6H5GNV4_9HEMI</name>